<dbReference type="AlphaFoldDB" id="A0A9P6TU40"/>
<feature type="region of interest" description="Disordered" evidence="1">
    <location>
        <begin position="185"/>
        <end position="238"/>
    </location>
</feature>
<comment type="caution">
    <text evidence="2">The sequence shown here is derived from an EMBL/GenBank/DDBJ whole genome shotgun (WGS) entry which is preliminary data.</text>
</comment>
<dbReference type="Proteomes" id="UP000726737">
    <property type="component" value="Unassembled WGS sequence"/>
</dbReference>
<feature type="compositionally biased region" description="Polar residues" evidence="1">
    <location>
        <begin position="1"/>
        <end position="13"/>
    </location>
</feature>
<protein>
    <submittedName>
        <fullName evidence="2">Uncharacterized protein</fullName>
    </submittedName>
</protein>
<feature type="compositionally biased region" description="Basic residues" evidence="1">
    <location>
        <begin position="34"/>
        <end position="46"/>
    </location>
</feature>
<feature type="region of interest" description="Disordered" evidence="1">
    <location>
        <begin position="1"/>
        <end position="47"/>
    </location>
</feature>
<evidence type="ECO:0000256" key="1">
    <source>
        <dbReference type="SAM" id="MobiDB-lite"/>
    </source>
</evidence>
<dbReference type="OrthoDB" id="2443518at2759"/>
<organism evidence="2 3">
    <name type="scientific">Mortierella polycephala</name>
    <dbReference type="NCBI Taxonomy" id="41804"/>
    <lineage>
        <taxon>Eukaryota</taxon>
        <taxon>Fungi</taxon>
        <taxon>Fungi incertae sedis</taxon>
        <taxon>Mucoromycota</taxon>
        <taxon>Mortierellomycotina</taxon>
        <taxon>Mortierellomycetes</taxon>
        <taxon>Mortierellales</taxon>
        <taxon>Mortierellaceae</taxon>
        <taxon>Mortierella</taxon>
    </lineage>
</organism>
<proteinExistence type="predicted"/>
<keyword evidence="3" id="KW-1185">Reference proteome</keyword>
<accession>A0A9P6TU40</accession>
<gene>
    <name evidence="2" type="ORF">BG011_001397</name>
</gene>
<evidence type="ECO:0000313" key="2">
    <source>
        <dbReference type="EMBL" id="KAG0247485.1"/>
    </source>
</evidence>
<feature type="compositionally biased region" description="Polar residues" evidence="1">
    <location>
        <begin position="206"/>
        <end position="221"/>
    </location>
</feature>
<feature type="compositionally biased region" description="Acidic residues" evidence="1">
    <location>
        <begin position="186"/>
        <end position="196"/>
    </location>
</feature>
<reference evidence="2" key="1">
    <citation type="journal article" date="2020" name="Fungal Divers.">
        <title>Resolving the Mortierellaceae phylogeny through synthesis of multi-gene phylogenetics and phylogenomics.</title>
        <authorList>
            <person name="Vandepol N."/>
            <person name="Liber J."/>
            <person name="Desiro A."/>
            <person name="Na H."/>
            <person name="Kennedy M."/>
            <person name="Barry K."/>
            <person name="Grigoriev I.V."/>
            <person name="Miller A.N."/>
            <person name="O'Donnell K."/>
            <person name="Stajich J.E."/>
            <person name="Bonito G."/>
        </authorList>
    </citation>
    <scope>NUCLEOTIDE SEQUENCE</scope>
    <source>
        <strain evidence="2">KOD948</strain>
    </source>
</reference>
<dbReference type="EMBL" id="JAAAJA010001367">
    <property type="protein sequence ID" value="KAG0247485.1"/>
    <property type="molecule type" value="Genomic_DNA"/>
</dbReference>
<sequence length="301" mass="34096">MVSLAPSSSSTHDVTSRKRKSSATKLSATSKPNTKSKGKVTGKKPHAYTIEQETSIAEQVADPDIWDSLNGPSQMNAFNRPKTAIREAIAAKFNNKFNTDDIAFEIDEAQLKNKIHGMMKCWKKAHLHFKQTGNGDLPSSTLKNKVLRTCHYYYTWEPFASRSLNLSLRDPIQLTDNLSRKAFTVDSDDADESNDEDNLRVRRSTDGNSTQETSRVQSLEPGQQAKEPARPHKKSRRAGAAEMFELIEDLGGKTYEDRELRKQNQISALNYQNQGLELERQKLHFQMEIEKRTASIQDDIH</sequence>
<feature type="non-terminal residue" evidence="2">
    <location>
        <position position="301"/>
    </location>
</feature>
<name>A0A9P6TU40_9FUNG</name>
<evidence type="ECO:0000313" key="3">
    <source>
        <dbReference type="Proteomes" id="UP000726737"/>
    </source>
</evidence>